<organism evidence="2 3">
    <name type="scientific">Exidia glandulosa HHB12029</name>
    <dbReference type="NCBI Taxonomy" id="1314781"/>
    <lineage>
        <taxon>Eukaryota</taxon>
        <taxon>Fungi</taxon>
        <taxon>Dikarya</taxon>
        <taxon>Basidiomycota</taxon>
        <taxon>Agaricomycotina</taxon>
        <taxon>Agaricomycetes</taxon>
        <taxon>Auriculariales</taxon>
        <taxon>Exidiaceae</taxon>
        <taxon>Exidia</taxon>
    </lineage>
</organism>
<dbReference type="OrthoDB" id="3259602at2759"/>
<keyword evidence="3" id="KW-1185">Reference proteome</keyword>
<dbReference type="InterPro" id="IPR045469">
    <property type="entry name" value="Nis1"/>
</dbReference>
<proteinExistence type="predicted"/>
<evidence type="ECO:0000256" key="1">
    <source>
        <dbReference type="SAM" id="SignalP"/>
    </source>
</evidence>
<evidence type="ECO:0000313" key="2">
    <source>
        <dbReference type="EMBL" id="KZV94442.1"/>
    </source>
</evidence>
<evidence type="ECO:0000313" key="3">
    <source>
        <dbReference type="Proteomes" id="UP000077266"/>
    </source>
</evidence>
<protein>
    <submittedName>
        <fullName evidence="2">Uncharacterized protein</fullName>
    </submittedName>
</protein>
<feature type="signal peptide" evidence="1">
    <location>
        <begin position="1"/>
        <end position="15"/>
    </location>
</feature>
<gene>
    <name evidence="2" type="ORF">EXIGLDRAFT_708744</name>
</gene>
<name>A0A165J7J1_EXIGL</name>
<reference evidence="2 3" key="1">
    <citation type="journal article" date="2016" name="Mol. Biol. Evol.">
        <title>Comparative Genomics of Early-Diverging Mushroom-Forming Fungi Provides Insights into the Origins of Lignocellulose Decay Capabilities.</title>
        <authorList>
            <person name="Nagy L.G."/>
            <person name="Riley R."/>
            <person name="Tritt A."/>
            <person name="Adam C."/>
            <person name="Daum C."/>
            <person name="Floudas D."/>
            <person name="Sun H."/>
            <person name="Yadav J.S."/>
            <person name="Pangilinan J."/>
            <person name="Larsson K.H."/>
            <person name="Matsuura K."/>
            <person name="Barry K."/>
            <person name="Labutti K."/>
            <person name="Kuo R."/>
            <person name="Ohm R.A."/>
            <person name="Bhattacharya S.S."/>
            <person name="Shirouzu T."/>
            <person name="Yoshinaga Y."/>
            <person name="Martin F.M."/>
            <person name="Grigoriev I.V."/>
            <person name="Hibbett D.S."/>
        </authorList>
    </citation>
    <scope>NUCLEOTIDE SEQUENCE [LARGE SCALE GENOMIC DNA]</scope>
    <source>
        <strain evidence="2 3">HHB12029</strain>
    </source>
</reference>
<sequence>MRFATVVAIASCAAARIVNLASYDGTYQASATSTFPLTFTTENSQSPYRDFTAAVGLSTLEEKFDATALGTWIANIDFVDLDQDVTGTGNFTVQINLPSSAFTHGSGSYVLTAAVLQSYGVAWNTANMYANTTFSVSVPSA</sequence>
<dbReference type="AlphaFoldDB" id="A0A165J7J1"/>
<feature type="chain" id="PRO_5013153427" evidence="1">
    <location>
        <begin position="16"/>
        <end position="141"/>
    </location>
</feature>
<dbReference type="Proteomes" id="UP000077266">
    <property type="component" value="Unassembled WGS sequence"/>
</dbReference>
<dbReference type="EMBL" id="KV425972">
    <property type="protein sequence ID" value="KZV94442.1"/>
    <property type="molecule type" value="Genomic_DNA"/>
</dbReference>
<accession>A0A165J7J1</accession>
<dbReference type="InParanoid" id="A0A165J7J1"/>
<dbReference type="Pfam" id="PF19271">
    <property type="entry name" value="Nis1"/>
    <property type="match status" value="1"/>
</dbReference>
<keyword evidence="1" id="KW-0732">Signal</keyword>